<dbReference type="AlphaFoldDB" id="A0AAN6E763"/>
<feature type="compositionally biased region" description="Pro residues" evidence="1">
    <location>
        <begin position="335"/>
        <end position="346"/>
    </location>
</feature>
<feature type="region of interest" description="Disordered" evidence="1">
    <location>
        <begin position="76"/>
        <end position="225"/>
    </location>
</feature>
<evidence type="ECO:0000256" key="1">
    <source>
        <dbReference type="SAM" id="MobiDB-lite"/>
    </source>
</evidence>
<feature type="region of interest" description="Disordered" evidence="1">
    <location>
        <begin position="20"/>
        <end position="50"/>
    </location>
</feature>
<feature type="compositionally biased region" description="Polar residues" evidence="1">
    <location>
        <begin position="252"/>
        <end position="261"/>
    </location>
</feature>
<organism evidence="2 3">
    <name type="scientific">Exophiala viscosa</name>
    <dbReference type="NCBI Taxonomy" id="2486360"/>
    <lineage>
        <taxon>Eukaryota</taxon>
        <taxon>Fungi</taxon>
        <taxon>Dikarya</taxon>
        <taxon>Ascomycota</taxon>
        <taxon>Pezizomycotina</taxon>
        <taxon>Eurotiomycetes</taxon>
        <taxon>Chaetothyriomycetidae</taxon>
        <taxon>Chaetothyriales</taxon>
        <taxon>Herpotrichiellaceae</taxon>
        <taxon>Exophiala</taxon>
    </lineage>
</organism>
<dbReference type="EMBL" id="MU404350">
    <property type="protein sequence ID" value="KAI1618732.1"/>
    <property type="molecule type" value="Genomic_DNA"/>
</dbReference>
<reference evidence="2" key="1">
    <citation type="journal article" date="2022" name="bioRxiv">
        <title>Deciphering the potential niche of two novel black yeast fungi from a biological soil crust based on their genomes, phenotypes, and melanin regulation.</title>
        <authorList>
            <consortium name="DOE Joint Genome Institute"/>
            <person name="Carr E.C."/>
            <person name="Barton Q."/>
            <person name="Grambo S."/>
            <person name="Sullivan M."/>
            <person name="Renfro C.M."/>
            <person name="Kuo A."/>
            <person name="Pangilinan J."/>
            <person name="Lipzen A."/>
            <person name="Keymanesh K."/>
            <person name="Savage E."/>
            <person name="Barry K."/>
            <person name="Grigoriev I.V."/>
            <person name="Riekhof W.R."/>
            <person name="Harris S.S."/>
        </authorList>
    </citation>
    <scope>NUCLEOTIDE SEQUENCE</scope>
    <source>
        <strain evidence="2">JF 03-4F</strain>
    </source>
</reference>
<sequence length="610" mass="67130">MHPFHKEVSSYFDVPVTRKDAASTPALTPVSPTASPVDTRRRPPIVIHSDWQPVSEDESIHKRIYVQTPVHTVPEDSLSLDHQLALNPPLPDDPDYKTSPKGTRRNKTESSPDTPTGHTVRPPSLKSDSTSPGSGLAPSREGRPSTPRRQRPGHEWSRTMSGSIWIQNKKSSMDTEARRPSNQTMSTTGTPRTPGSVQLTIRTDQTPLRPPMTESHSTVEISESSSIKVETYFPEQPLEVAKLDTPSEETPRVQSSRNSSINPKRLFSAPLLYIRRASTPKESKQTPGTPPTSPVLPKPRAVRLGAHPDQLKRNHTAEALQHVSAILQDTTKSIPPSPSRLAPPSPGLLRPPMVRTFSEIPPTSKNRGLVHTAEGIVSQLSFYHRKSVEQLPGVDSYTSSQLSLRLGPEPANTPEERATYKVKRSPSAETEEYLKIDISIRGGTSYLPSEARRIHTPPLPEAGADGKWRGFFFDYNAPAVDGSGPSASALSTGSVTTSSGGDDGNKSPSFFKDLGRRKCKRSGRVVSGDWYDVKLKQLEADSEPAKIDRESKCGEKRLNTQKLFTKAPPVRADSQFDMTIPEHLPSSPLCPRHPKYWRVVKGKGSQFRGC</sequence>
<proteinExistence type="predicted"/>
<feature type="compositionally biased region" description="Pro residues" evidence="1">
    <location>
        <begin position="288"/>
        <end position="297"/>
    </location>
</feature>
<feature type="region of interest" description="Disordered" evidence="1">
    <location>
        <begin position="483"/>
        <end position="513"/>
    </location>
</feature>
<feature type="compositionally biased region" description="Low complexity" evidence="1">
    <location>
        <begin position="213"/>
        <end position="225"/>
    </location>
</feature>
<keyword evidence="3" id="KW-1185">Reference proteome</keyword>
<feature type="compositionally biased region" description="Polar residues" evidence="1">
    <location>
        <begin position="180"/>
        <end position="206"/>
    </location>
</feature>
<name>A0AAN6E763_9EURO</name>
<feature type="region of interest" description="Disordered" evidence="1">
    <location>
        <begin position="331"/>
        <end position="350"/>
    </location>
</feature>
<feature type="region of interest" description="Disordered" evidence="1">
    <location>
        <begin position="239"/>
        <end position="261"/>
    </location>
</feature>
<gene>
    <name evidence="2" type="ORF">EDD36DRAFT_40187</name>
</gene>
<feature type="compositionally biased region" description="Low complexity" evidence="1">
    <location>
        <begin position="486"/>
        <end position="500"/>
    </location>
</feature>
<protein>
    <submittedName>
        <fullName evidence="2">Uncharacterized protein</fullName>
    </submittedName>
</protein>
<dbReference type="Proteomes" id="UP001203852">
    <property type="component" value="Unassembled WGS sequence"/>
</dbReference>
<evidence type="ECO:0000313" key="2">
    <source>
        <dbReference type="EMBL" id="KAI1618732.1"/>
    </source>
</evidence>
<comment type="caution">
    <text evidence="2">The sequence shown here is derived from an EMBL/GenBank/DDBJ whole genome shotgun (WGS) entry which is preliminary data.</text>
</comment>
<feature type="region of interest" description="Disordered" evidence="1">
    <location>
        <begin position="278"/>
        <end position="300"/>
    </location>
</feature>
<feature type="compositionally biased region" description="Polar residues" evidence="1">
    <location>
        <begin position="158"/>
        <end position="170"/>
    </location>
</feature>
<evidence type="ECO:0000313" key="3">
    <source>
        <dbReference type="Proteomes" id="UP001203852"/>
    </source>
</evidence>
<accession>A0AAN6E763</accession>